<reference evidence="3" key="1">
    <citation type="journal article" date="2019" name="bioRxiv">
        <title>Genomics, evolutionary history and diagnostics of the Alternaria alternata species group including apple and Asian pear pathotypes.</title>
        <authorList>
            <person name="Armitage A.D."/>
            <person name="Cockerton H.M."/>
            <person name="Sreenivasaprasad S."/>
            <person name="Woodhall J.W."/>
            <person name="Lane C.R."/>
            <person name="Harrison R.J."/>
            <person name="Clarkson J.P."/>
        </authorList>
    </citation>
    <scope>NUCLEOTIDE SEQUENCE [LARGE SCALE GENOMIC DNA]</scope>
    <source>
        <strain evidence="3">RGR 97.0016</strain>
    </source>
</reference>
<proteinExistence type="predicted"/>
<evidence type="ECO:0000256" key="1">
    <source>
        <dbReference type="SAM" id="MobiDB-lite"/>
    </source>
</evidence>
<comment type="caution">
    <text evidence="2">The sequence shown here is derived from an EMBL/GenBank/DDBJ whole genome shotgun (WGS) entry which is preliminary data.</text>
</comment>
<name>A0A4Q4QQ99_9PLEO</name>
<accession>A0A4Q4QQ99</accession>
<feature type="compositionally biased region" description="Acidic residues" evidence="1">
    <location>
        <begin position="266"/>
        <end position="287"/>
    </location>
</feature>
<organism evidence="2 3">
    <name type="scientific">Alternaria arborescens</name>
    <dbReference type="NCBI Taxonomy" id="156630"/>
    <lineage>
        <taxon>Eukaryota</taxon>
        <taxon>Fungi</taxon>
        <taxon>Dikarya</taxon>
        <taxon>Ascomycota</taxon>
        <taxon>Pezizomycotina</taxon>
        <taxon>Dothideomycetes</taxon>
        <taxon>Pleosporomycetidae</taxon>
        <taxon>Pleosporales</taxon>
        <taxon>Pleosporineae</taxon>
        <taxon>Pleosporaceae</taxon>
        <taxon>Alternaria</taxon>
        <taxon>Alternaria sect. Alternaria</taxon>
    </lineage>
</organism>
<gene>
    <name evidence="2" type="ORF">AA0113_g10309</name>
</gene>
<feature type="region of interest" description="Disordered" evidence="1">
    <location>
        <begin position="258"/>
        <end position="295"/>
    </location>
</feature>
<keyword evidence="3" id="KW-1185">Reference proteome</keyword>
<dbReference type="AlphaFoldDB" id="A0A4Q4QQ99"/>
<sequence>MAPTERITYFAYNEGIDPSRLPLGTLAFDYANARLSRRSYRPNEDYRTLLRDCKLVDEDKRSNCNMLWTETSNALLNIDLKKVIAAGWSSSKSDIRLIVGKQGSKLEIVDSDKFFEDYLLKQDTARQWFQTRLSVARSITASVNNLIKAPDMWLLTGMYIIEDGTVFSVRKESSSSDASAKMPIPEPTGLTELAGVKIGATISLGNGIEALASTQIEGKKVWAAQWIKVKARYVAISKIKKDAEAVMQTIKLHEVWSTGTTRGGDDEAPDVELELSKGDDEDTEENDATPFNEEWWSEFDDKLADHLDDLDIED</sequence>
<protein>
    <submittedName>
        <fullName evidence="2">Uncharacterized protein</fullName>
    </submittedName>
</protein>
<evidence type="ECO:0000313" key="3">
    <source>
        <dbReference type="Proteomes" id="UP000293823"/>
    </source>
</evidence>
<dbReference type="OrthoDB" id="3765049at2759"/>
<evidence type="ECO:0000313" key="2">
    <source>
        <dbReference type="EMBL" id="RYO45674.1"/>
    </source>
</evidence>
<dbReference type="EMBL" id="PEJP01000052">
    <property type="protein sequence ID" value="RYO45674.1"/>
    <property type="molecule type" value="Genomic_DNA"/>
</dbReference>
<dbReference type="Proteomes" id="UP000293823">
    <property type="component" value="Unassembled WGS sequence"/>
</dbReference>